<gene>
    <name evidence="2" type="ORF">DS843_12310</name>
</gene>
<name>A0A9W7NJM0_9PROT</name>
<comment type="caution">
    <text evidence="2">The sequence shown here is derived from an EMBL/GenBank/DDBJ whole genome shotgun (WGS) entry which is preliminary data.</text>
</comment>
<dbReference type="PANTHER" id="PTHR34400:SF4">
    <property type="entry name" value="MEMBRANE PROTEIN"/>
    <property type="match status" value="1"/>
</dbReference>
<evidence type="ECO:0000313" key="3">
    <source>
        <dbReference type="Proteomes" id="UP000480854"/>
    </source>
</evidence>
<dbReference type="InterPro" id="IPR012347">
    <property type="entry name" value="Ferritin-like"/>
</dbReference>
<dbReference type="Gene3D" id="6.10.140.1530">
    <property type="match status" value="1"/>
</dbReference>
<dbReference type="Pfam" id="PF12902">
    <property type="entry name" value="Ferritin-like"/>
    <property type="match status" value="1"/>
</dbReference>
<evidence type="ECO:0000259" key="1">
    <source>
        <dbReference type="Pfam" id="PF12902"/>
    </source>
</evidence>
<protein>
    <recommendedName>
        <fullName evidence="1">Iminophenyl-pyruvate dimer synthase domain-containing protein</fullName>
    </recommendedName>
</protein>
<proteinExistence type="predicted"/>
<evidence type="ECO:0000313" key="2">
    <source>
        <dbReference type="EMBL" id="KAA0680623.1"/>
    </source>
</evidence>
<dbReference type="RefSeq" id="WP_149469196.1">
    <property type="nucleotide sequence ID" value="NZ_QOKW01000008.1"/>
</dbReference>
<dbReference type="InterPro" id="IPR026820">
    <property type="entry name" value="VioB/RebD_dom"/>
</dbReference>
<organism evidence="2 3">
    <name type="scientific">Roseomonas genomospecies 6</name>
    <dbReference type="NCBI Taxonomy" id="214106"/>
    <lineage>
        <taxon>Bacteria</taxon>
        <taxon>Pseudomonadati</taxon>
        <taxon>Pseudomonadota</taxon>
        <taxon>Alphaproteobacteria</taxon>
        <taxon>Acetobacterales</taxon>
        <taxon>Roseomonadaceae</taxon>
        <taxon>Roseomonas</taxon>
    </lineage>
</organism>
<dbReference type="Proteomes" id="UP000480854">
    <property type="component" value="Unassembled WGS sequence"/>
</dbReference>
<accession>A0A9W7NJM0</accession>
<dbReference type="EMBL" id="QOKW01000008">
    <property type="protein sequence ID" value="KAA0680623.1"/>
    <property type="molecule type" value="Genomic_DNA"/>
</dbReference>
<sequence>MADNDQWTLKQLQEHLQAAVDLEFWTIPFYMSAMYSIKNPGEQAYQAILSVVNQEMLHVQLAANLANAYGLSPSFACPVYHGQFIPHLDFDLDDPDPRTKFAGYSAEIGPFDQARLNTMCLIEYPMWIGDEQPRPGPDYTSYGSIGEFYSSVAVGAQQFADCIKPVNQVNHFARFYNGFKGMTITGQGAEAFPQVSNIVTAICDQGEGQTDQGTSWMAHSVPPEYQNTADDTDPSWSHFQKFMALWSADHFPETYEAEKHPAPGTPGHRAQEILMANFGTFLDTLDALFKGGEPAAFGTQMMTLGGNILNCWKNGAVPCFGLPVGERNNSLRRSFPNVDRVLKKTRVLEGA</sequence>
<reference evidence="2 3" key="1">
    <citation type="submission" date="2018-07" db="EMBL/GenBank/DDBJ databases">
        <title>Genome sequence of Azospirillum sp. ATCC 49961.</title>
        <authorList>
            <person name="Sant'Anna F.H."/>
            <person name="Baldani J.I."/>
            <person name="Zilli J.E."/>
            <person name="Reis V.M."/>
            <person name="Hartmann A."/>
            <person name="Cruz L."/>
            <person name="de Souza E.M."/>
            <person name="de Oliveira Pedrosa F."/>
            <person name="Passaglia L.M.P."/>
        </authorList>
    </citation>
    <scope>NUCLEOTIDE SEQUENCE [LARGE SCALE GENOMIC DNA]</scope>
    <source>
        <strain evidence="2 3">ATCC 49961</strain>
    </source>
</reference>
<dbReference type="AlphaFoldDB" id="A0A9W7NJM0"/>
<dbReference type="Gene3D" id="1.20.1260.10">
    <property type="match status" value="1"/>
</dbReference>
<feature type="domain" description="Iminophenyl-pyruvate dimer synthase" evidence="1">
    <location>
        <begin position="16"/>
        <end position="245"/>
    </location>
</feature>
<dbReference type="PANTHER" id="PTHR34400">
    <property type="match status" value="1"/>
</dbReference>
<keyword evidence="3" id="KW-1185">Reference proteome</keyword>
<dbReference type="OrthoDB" id="9795032at2"/>